<feature type="transmembrane region" description="Helical" evidence="6">
    <location>
        <begin position="575"/>
        <end position="593"/>
    </location>
</feature>
<comment type="similarity">
    <text evidence="6">Belongs to the ABC-4 integral membrane protein family.</text>
</comment>
<evidence type="ECO:0000259" key="7">
    <source>
        <dbReference type="Pfam" id="PF02687"/>
    </source>
</evidence>
<reference evidence="8 9" key="1">
    <citation type="journal article" date="2023" name="Microbiol. Spectr.">
        <title>Symbiosis of Carpenter Bees with Uncharacterized Lactic Acid Bacteria Showing NAD Auxotrophy.</title>
        <authorList>
            <person name="Kawasaki S."/>
            <person name="Ozawa K."/>
            <person name="Mori T."/>
            <person name="Yamamoto A."/>
            <person name="Ito M."/>
            <person name="Ohkuma M."/>
            <person name="Sakamoto M."/>
            <person name="Matsutani M."/>
        </authorList>
    </citation>
    <scope>NUCLEOTIDE SEQUENCE [LARGE SCALE GENOMIC DNA]</scope>
    <source>
        <strain evidence="8 9">Kim32-2</strain>
    </source>
</reference>
<dbReference type="InterPro" id="IPR003838">
    <property type="entry name" value="ABC3_permease_C"/>
</dbReference>
<feature type="transmembrane region" description="Helical" evidence="6">
    <location>
        <begin position="149"/>
        <end position="171"/>
    </location>
</feature>
<feature type="transmembrane region" description="Helical" evidence="6">
    <location>
        <begin position="286"/>
        <end position="307"/>
    </location>
</feature>
<feature type="transmembrane region" description="Helical" evidence="6">
    <location>
        <begin position="546"/>
        <end position="569"/>
    </location>
</feature>
<dbReference type="RefSeq" id="WP_317637627.1">
    <property type="nucleotide sequence ID" value="NZ_AP026803.1"/>
</dbReference>
<feature type="transmembrane region" description="Helical" evidence="6">
    <location>
        <begin position="227"/>
        <end position="258"/>
    </location>
</feature>
<dbReference type="EMBL" id="AP026803">
    <property type="protein sequence ID" value="BDR59904.1"/>
    <property type="molecule type" value="Genomic_DNA"/>
</dbReference>
<keyword evidence="4 6" id="KW-1133">Transmembrane helix</keyword>
<feature type="domain" description="ABC3 transporter permease C-terminal" evidence="7">
    <location>
        <begin position="61"/>
        <end position="180"/>
    </location>
</feature>
<feature type="transmembrane region" description="Helical" evidence="6">
    <location>
        <begin position="17"/>
        <end position="37"/>
    </location>
</feature>
<organism evidence="8 9">
    <name type="scientific">Lactobacillus xylocopicola</name>
    <dbReference type="NCBI Taxonomy" id="2976676"/>
    <lineage>
        <taxon>Bacteria</taxon>
        <taxon>Bacillati</taxon>
        <taxon>Bacillota</taxon>
        <taxon>Bacilli</taxon>
        <taxon>Lactobacillales</taxon>
        <taxon>Lactobacillaceae</taxon>
        <taxon>Lactobacillus</taxon>
    </lineage>
</organism>
<name>A0ABN6SKG0_9LACO</name>
<evidence type="ECO:0000256" key="2">
    <source>
        <dbReference type="ARBA" id="ARBA00022475"/>
    </source>
</evidence>
<gene>
    <name evidence="8" type="ORF">KIM322_01650</name>
</gene>
<keyword evidence="5 6" id="KW-0472">Membrane</keyword>
<dbReference type="PIRSF" id="PIRSF018968">
    <property type="entry name" value="ABC_permease_BceB"/>
    <property type="match status" value="1"/>
</dbReference>
<accession>A0ABN6SKG0</accession>
<comment type="subcellular location">
    <subcellularLocation>
        <location evidence="1 6">Cell membrane</location>
        <topology evidence="1 6">Multi-pass membrane protein</topology>
    </subcellularLocation>
</comment>
<keyword evidence="3 6" id="KW-0812">Transmembrane</keyword>
<evidence type="ECO:0000256" key="4">
    <source>
        <dbReference type="ARBA" id="ARBA00022989"/>
    </source>
</evidence>
<evidence type="ECO:0000256" key="5">
    <source>
        <dbReference type="ARBA" id="ARBA00023136"/>
    </source>
</evidence>
<feature type="transmembrane region" description="Helical" evidence="6">
    <location>
        <begin position="57"/>
        <end position="81"/>
    </location>
</feature>
<feature type="transmembrane region" description="Helical" evidence="6">
    <location>
        <begin position="102"/>
        <end position="129"/>
    </location>
</feature>
<keyword evidence="2 6" id="KW-1003">Cell membrane</keyword>
<dbReference type="InterPro" id="IPR027022">
    <property type="entry name" value="ABC_permease_BceB-typ"/>
</dbReference>
<feature type="transmembrane region" description="Helical" evidence="6">
    <location>
        <begin position="200"/>
        <end position="221"/>
    </location>
</feature>
<dbReference type="PANTHER" id="PTHR46795">
    <property type="entry name" value="ABC TRANSPORTER PERMEASE-RELATED-RELATED"/>
    <property type="match status" value="1"/>
</dbReference>
<evidence type="ECO:0000256" key="3">
    <source>
        <dbReference type="ARBA" id="ARBA00022692"/>
    </source>
</evidence>
<sequence length="604" mass="69105">MIWKLSLTGIRKRRKDYMVLFSGLVVASMIFYMFLTIATNPAFISQDIRAKTSFLNYIFIFGLVLLMIISFVYLLYANSFLLSMRQHDYGMFMMLGAKNSRIGLLIFGETLLTDLLAVFVGIVLGFGLTAAVAKMLIDQLSLTIGHFQVVLPTAILGTLAFFVVIFFLVALHNVYKLTHSQVIDLLHEDQAPVKFNRHPILHGLEAILGIVLLGAGYYFMAMKRNEIFILIPAALVTIVTGSYFIFNAFFSALTSALLKRRSFSYRGIRMFTLGQLKFRLHDYTRVLTMISLLFALALGAITVGLNFSTLKNEVIKSSYYDTTLVSDAPAVKKEVAKLTVKSRDTYYYKENKKYLYFNRADFVNHPIKNKTMIDQADNRSFPAYRVQTLPTAKLAVPETEANNTFSFMVPNGVSKKIRLLSKKKWQQLKGQSKFVSFLTVQDFKHDYATIMQIQKLQLKEQASLTSIYYTPLNKVNAYSEMNAYSSGFEFMGFFLGLAFLTMLASTLMFKVLSGARSDRIRYQMLSKMGTRVQVLRRSINWEIGTLFLLPALLGVIDVLFGLKLFYYFLPYPYSNIWIPFTLFAVLYLFYYILTVKLYEKIVLQ</sequence>
<feature type="transmembrane region" description="Helical" evidence="6">
    <location>
        <begin position="490"/>
        <end position="512"/>
    </location>
</feature>
<keyword evidence="9" id="KW-1185">Reference proteome</keyword>
<evidence type="ECO:0000313" key="8">
    <source>
        <dbReference type="EMBL" id="BDR59904.1"/>
    </source>
</evidence>
<evidence type="ECO:0000256" key="6">
    <source>
        <dbReference type="PIRNR" id="PIRNR018968"/>
    </source>
</evidence>
<dbReference type="Pfam" id="PF02687">
    <property type="entry name" value="FtsX"/>
    <property type="match status" value="1"/>
</dbReference>
<keyword evidence="6" id="KW-0813">Transport</keyword>
<dbReference type="Proteomes" id="UP001321741">
    <property type="component" value="Chromosome"/>
</dbReference>
<dbReference type="InterPro" id="IPR052536">
    <property type="entry name" value="ABC-4_Integral_Memb_Prot"/>
</dbReference>
<protein>
    <submittedName>
        <fullName evidence="8">ABC transporter permease</fullName>
    </submittedName>
</protein>
<dbReference type="PANTHER" id="PTHR46795:SF3">
    <property type="entry name" value="ABC TRANSPORTER PERMEASE"/>
    <property type="match status" value="1"/>
</dbReference>
<evidence type="ECO:0000256" key="1">
    <source>
        <dbReference type="ARBA" id="ARBA00004651"/>
    </source>
</evidence>
<evidence type="ECO:0000313" key="9">
    <source>
        <dbReference type="Proteomes" id="UP001321741"/>
    </source>
</evidence>
<proteinExistence type="inferred from homology"/>